<comment type="caution">
    <text evidence="2">The sequence shown here is derived from an EMBL/GenBank/DDBJ whole genome shotgun (WGS) entry which is preliminary data.</text>
</comment>
<evidence type="ECO:0000313" key="2">
    <source>
        <dbReference type="EMBL" id="OWM76118.1"/>
    </source>
</evidence>
<name>A0A218WUB3_PUNGR</name>
<dbReference type="AlphaFoldDB" id="A0A218WUB3"/>
<evidence type="ECO:0000313" key="3">
    <source>
        <dbReference type="Proteomes" id="UP000197138"/>
    </source>
</evidence>
<feature type="region of interest" description="Disordered" evidence="1">
    <location>
        <begin position="1"/>
        <end position="98"/>
    </location>
</feature>
<reference evidence="3" key="1">
    <citation type="journal article" date="2017" name="Plant J.">
        <title>The pomegranate (Punica granatum L.) genome and the genomics of punicalagin biosynthesis.</title>
        <authorList>
            <person name="Qin G."/>
            <person name="Xu C."/>
            <person name="Ming R."/>
            <person name="Tang H."/>
            <person name="Guyot R."/>
            <person name="Kramer E.M."/>
            <person name="Hu Y."/>
            <person name="Yi X."/>
            <person name="Qi Y."/>
            <person name="Xu X."/>
            <person name="Gao Z."/>
            <person name="Pan H."/>
            <person name="Jian J."/>
            <person name="Tian Y."/>
            <person name="Yue Z."/>
            <person name="Xu Y."/>
        </authorList>
    </citation>
    <scope>NUCLEOTIDE SEQUENCE [LARGE SCALE GENOMIC DNA]</scope>
    <source>
        <strain evidence="3">cv. Dabenzi</strain>
    </source>
</reference>
<dbReference type="EMBL" id="MTKT01003224">
    <property type="protein sequence ID" value="OWM76118.1"/>
    <property type="molecule type" value="Genomic_DNA"/>
</dbReference>
<feature type="compositionally biased region" description="Polar residues" evidence="1">
    <location>
        <begin position="26"/>
        <end position="41"/>
    </location>
</feature>
<evidence type="ECO:0000256" key="1">
    <source>
        <dbReference type="SAM" id="MobiDB-lite"/>
    </source>
</evidence>
<organism evidence="2 3">
    <name type="scientific">Punica granatum</name>
    <name type="common">Pomegranate</name>
    <dbReference type="NCBI Taxonomy" id="22663"/>
    <lineage>
        <taxon>Eukaryota</taxon>
        <taxon>Viridiplantae</taxon>
        <taxon>Streptophyta</taxon>
        <taxon>Embryophyta</taxon>
        <taxon>Tracheophyta</taxon>
        <taxon>Spermatophyta</taxon>
        <taxon>Magnoliopsida</taxon>
        <taxon>eudicotyledons</taxon>
        <taxon>Gunneridae</taxon>
        <taxon>Pentapetalae</taxon>
        <taxon>rosids</taxon>
        <taxon>malvids</taxon>
        <taxon>Myrtales</taxon>
        <taxon>Lythraceae</taxon>
        <taxon>Punica</taxon>
    </lineage>
</organism>
<sequence length="181" mass="19582">MLDFEKKVSGMGGMRHQQLHHEEHSWQSGNGYHYGNESSHMQAYGPTHVPTHVPSMSRPHGYPHNHHGSGGGMWDHPGSGSHHGSGGGMWGHNGGTGRPTPVKFSHHYGGGYGAGGMTVEEVEREECRYEYRTSPTGMHVKEQYASNYANHGGGTGHGPGHYMGGMGGYPKPQAEWVSKAL</sequence>
<proteinExistence type="predicted"/>
<gene>
    <name evidence="2" type="ORF">CDL15_Pgr009764</name>
</gene>
<dbReference type="Proteomes" id="UP000197138">
    <property type="component" value="Unassembled WGS sequence"/>
</dbReference>
<accession>A0A218WUB3</accession>
<feature type="compositionally biased region" description="Gly residues" evidence="1">
    <location>
        <begin position="81"/>
        <end position="97"/>
    </location>
</feature>
<protein>
    <submittedName>
        <fullName evidence="2">Uncharacterized protein</fullName>
    </submittedName>
</protein>